<dbReference type="Proteomes" id="UP000188174">
    <property type="component" value="Chromosome"/>
</dbReference>
<sequence>MSPRVQNRYVRRPADLPLSGRRVLLTIAARRFWCYAVGASSASSSMAVYLLTMVGVFSGWKQSSTILAWYSAADRPPPLPTAS</sequence>
<evidence type="ECO:0000313" key="3">
    <source>
        <dbReference type="Proteomes" id="UP000188174"/>
    </source>
</evidence>
<evidence type="ECO:0000256" key="1">
    <source>
        <dbReference type="SAM" id="Phobius"/>
    </source>
</evidence>
<proteinExistence type="predicted"/>
<dbReference type="EMBL" id="CP019630">
    <property type="protein sequence ID" value="AQQ03952.1"/>
    <property type="molecule type" value="Genomic_DNA"/>
</dbReference>
<gene>
    <name evidence="2" type="ORF">B0E33_10420</name>
</gene>
<protein>
    <submittedName>
        <fullName evidence="2">Uncharacterized protein</fullName>
    </submittedName>
</protein>
<keyword evidence="1" id="KW-1133">Transmembrane helix</keyword>
<evidence type="ECO:0000313" key="2">
    <source>
        <dbReference type="EMBL" id="AQQ03952.1"/>
    </source>
</evidence>
<reference evidence="2 3" key="1">
    <citation type="submission" date="2017-02" db="EMBL/GenBank/DDBJ databases">
        <authorList>
            <person name="Jeong S."/>
        </authorList>
    </citation>
    <scope>NUCLEOTIDE SEQUENCE [LARGE SCALE GENOMIC DNA]</scope>
    <source>
        <strain evidence="2 3">RMAR6-6</strain>
    </source>
</reference>
<keyword evidence="3" id="KW-1185">Reference proteome</keyword>
<keyword evidence="1" id="KW-0472">Membrane</keyword>
<organism evidence="2 3">
    <name type="scientific">Roseibium algicola</name>
    <dbReference type="NCBI Taxonomy" id="2857014"/>
    <lineage>
        <taxon>Bacteria</taxon>
        <taxon>Pseudomonadati</taxon>
        <taxon>Pseudomonadota</taxon>
        <taxon>Alphaproteobacteria</taxon>
        <taxon>Hyphomicrobiales</taxon>
        <taxon>Stappiaceae</taxon>
        <taxon>Roseibium</taxon>
    </lineage>
</organism>
<name>A0ABM6I0T4_9HYPH</name>
<keyword evidence="1" id="KW-0812">Transmembrane</keyword>
<accession>A0ABM6I0T4</accession>
<feature type="transmembrane region" description="Helical" evidence="1">
    <location>
        <begin position="32"/>
        <end position="60"/>
    </location>
</feature>